<protein>
    <submittedName>
        <fullName evidence="2">RNA-binding S4 domain-containing protein</fullName>
    </submittedName>
</protein>
<dbReference type="PROSITE" id="PS50889">
    <property type="entry name" value="S4"/>
    <property type="match status" value="1"/>
</dbReference>
<keyword evidence="3" id="KW-1185">Reference proteome</keyword>
<accession>A0AAE3HGU8</accession>
<dbReference type="CDD" id="cd00165">
    <property type="entry name" value="S4"/>
    <property type="match status" value="1"/>
</dbReference>
<dbReference type="Proteomes" id="UP001205748">
    <property type="component" value="Unassembled WGS sequence"/>
</dbReference>
<sequence length="69" mass="7786">MEKVKIKPPYIKLDQLLKYVGIAENGGMAKMMIQDGLVQVNGQVVLQRGKKIKSKDIIEIVNYGKIEIE</sequence>
<evidence type="ECO:0000313" key="3">
    <source>
        <dbReference type="Proteomes" id="UP001205748"/>
    </source>
</evidence>
<reference evidence="2" key="1">
    <citation type="submission" date="2022-07" db="EMBL/GenBank/DDBJ databases">
        <title>Enhanced cultured diversity of the mouse gut microbiota enables custom-made synthetic communities.</title>
        <authorList>
            <person name="Afrizal A."/>
        </authorList>
    </citation>
    <scope>NUCLEOTIDE SEQUENCE</scope>
    <source>
        <strain evidence="2">DSM 28593</strain>
    </source>
</reference>
<proteinExistence type="predicted"/>
<dbReference type="RefSeq" id="WP_257531386.1">
    <property type="nucleotide sequence ID" value="NZ_JANKAS010000008.1"/>
</dbReference>
<dbReference type="Gene3D" id="3.10.290.10">
    <property type="entry name" value="RNA-binding S4 domain"/>
    <property type="match status" value="1"/>
</dbReference>
<dbReference type="GO" id="GO:0003723">
    <property type="term" value="F:RNA binding"/>
    <property type="evidence" value="ECO:0007669"/>
    <property type="project" value="UniProtKB-KW"/>
</dbReference>
<comment type="caution">
    <text evidence="2">The sequence shown here is derived from an EMBL/GenBank/DDBJ whole genome shotgun (WGS) entry which is preliminary data.</text>
</comment>
<gene>
    <name evidence="2" type="ORF">NSA47_09615</name>
</gene>
<keyword evidence="1" id="KW-0694">RNA-binding</keyword>
<dbReference type="InterPro" id="IPR036986">
    <property type="entry name" value="S4_RNA-bd_sf"/>
</dbReference>
<evidence type="ECO:0000313" key="2">
    <source>
        <dbReference type="EMBL" id="MCR1899242.1"/>
    </source>
</evidence>
<dbReference type="AlphaFoldDB" id="A0AAE3HGU8"/>
<dbReference type="SUPFAM" id="SSF55174">
    <property type="entry name" value="Alpha-L RNA-binding motif"/>
    <property type="match status" value="1"/>
</dbReference>
<dbReference type="EMBL" id="JANKAS010000008">
    <property type="protein sequence ID" value="MCR1899242.1"/>
    <property type="molecule type" value="Genomic_DNA"/>
</dbReference>
<evidence type="ECO:0000256" key="1">
    <source>
        <dbReference type="PROSITE-ProRule" id="PRU00182"/>
    </source>
</evidence>
<dbReference type="Pfam" id="PF13275">
    <property type="entry name" value="S4_2"/>
    <property type="match status" value="1"/>
</dbReference>
<organism evidence="2 3">
    <name type="scientific">Irregularibacter muris</name>
    <dbReference type="NCBI Taxonomy" id="1796619"/>
    <lineage>
        <taxon>Bacteria</taxon>
        <taxon>Bacillati</taxon>
        <taxon>Bacillota</taxon>
        <taxon>Clostridia</taxon>
        <taxon>Eubacteriales</taxon>
        <taxon>Eubacteriaceae</taxon>
        <taxon>Irregularibacter</taxon>
    </lineage>
</organism>
<name>A0AAE3HGU8_9FIRM</name>